<proteinExistence type="inferred from homology"/>
<gene>
    <name evidence="4" type="ORF">METZ01_LOCUS301354</name>
</gene>
<dbReference type="InterPro" id="IPR052701">
    <property type="entry name" value="GAG_Ulvan_Degrading_Sulfatases"/>
</dbReference>
<dbReference type="PANTHER" id="PTHR43751:SF1">
    <property type="entry name" value="SULFATASE ATSG-RELATED"/>
    <property type="match status" value="1"/>
</dbReference>
<keyword evidence="2" id="KW-0378">Hydrolase</keyword>
<dbReference type="AlphaFoldDB" id="A0A382MIM8"/>
<dbReference type="InterPro" id="IPR000917">
    <property type="entry name" value="Sulfatase_N"/>
</dbReference>
<dbReference type="GO" id="GO:0016787">
    <property type="term" value="F:hydrolase activity"/>
    <property type="evidence" value="ECO:0007669"/>
    <property type="project" value="UniProtKB-KW"/>
</dbReference>
<sequence length="331" mass="36457">MPIRAVRFATQLLLLFTLILTQHVGAQNRESTKKPNILFAFADDWGWPHAGVYGDPVVKTPTFDRLAKEGALFHNAYVSSPSCTPSRGALLTGQYHWRLEGAGNLWSVFPNKFTTYPELLAKAGYVTGVSSKGWGPGRPETAGRQLVGPRFRNFDAFLKKRPKDKPFCYWLGTSDPHRGYVKGSGKKSGMDLSKIKLFAHFPDSLEVRGDVADYYLEVQRFDRLVGSALAALEKIGEIDNTIIVMSGDHGMPFPRCKSNNYDSGARIPLAIRWPAKVKAGTVINDFVSLTDLAPTFYETAGVPIPGDVTGHSLLPLLAGKDKTDRSYVLHG</sequence>
<name>A0A382MIM8_9ZZZZ</name>
<evidence type="ECO:0000259" key="3">
    <source>
        <dbReference type="Pfam" id="PF00884"/>
    </source>
</evidence>
<dbReference type="PANTHER" id="PTHR43751">
    <property type="entry name" value="SULFATASE"/>
    <property type="match status" value="1"/>
</dbReference>
<protein>
    <recommendedName>
        <fullName evidence="3">Sulfatase N-terminal domain-containing protein</fullName>
    </recommendedName>
</protein>
<evidence type="ECO:0000256" key="2">
    <source>
        <dbReference type="ARBA" id="ARBA00022801"/>
    </source>
</evidence>
<dbReference type="SUPFAM" id="SSF53649">
    <property type="entry name" value="Alkaline phosphatase-like"/>
    <property type="match status" value="1"/>
</dbReference>
<organism evidence="4">
    <name type="scientific">marine metagenome</name>
    <dbReference type="NCBI Taxonomy" id="408172"/>
    <lineage>
        <taxon>unclassified sequences</taxon>
        <taxon>metagenomes</taxon>
        <taxon>ecological metagenomes</taxon>
    </lineage>
</organism>
<feature type="non-terminal residue" evidence="4">
    <location>
        <position position="331"/>
    </location>
</feature>
<evidence type="ECO:0000313" key="4">
    <source>
        <dbReference type="EMBL" id="SVC48500.1"/>
    </source>
</evidence>
<dbReference type="Gene3D" id="3.40.720.10">
    <property type="entry name" value="Alkaline Phosphatase, subunit A"/>
    <property type="match status" value="1"/>
</dbReference>
<dbReference type="InterPro" id="IPR017850">
    <property type="entry name" value="Alkaline_phosphatase_core_sf"/>
</dbReference>
<accession>A0A382MIM8</accession>
<evidence type="ECO:0000256" key="1">
    <source>
        <dbReference type="ARBA" id="ARBA00008779"/>
    </source>
</evidence>
<dbReference type="EMBL" id="UINC01093796">
    <property type="protein sequence ID" value="SVC48500.1"/>
    <property type="molecule type" value="Genomic_DNA"/>
</dbReference>
<dbReference type="Pfam" id="PF00884">
    <property type="entry name" value="Sulfatase"/>
    <property type="match status" value="1"/>
</dbReference>
<feature type="domain" description="Sulfatase N-terminal" evidence="3">
    <location>
        <begin position="35"/>
        <end position="302"/>
    </location>
</feature>
<dbReference type="CDD" id="cd16027">
    <property type="entry name" value="SGSH"/>
    <property type="match status" value="1"/>
</dbReference>
<dbReference type="PROSITE" id="PS00523">
    <property type="entry name" value="SULFATASE_1"/>
    <property type="match status" value="1"/>
</dbReference>
<dbReference type="InterPro" id="IPR024607">
    <property type="entry name" value="Sulfatase_CS"/>
</dbReference>
<reference evidence="4" key="1">
    <citation type="submission" date="2018-05" db="EMBL/GenBank/DDBJ databases">
        <authorList>
            <person name="Lanie J.A."/>
            <person name="Ng W.-L."/>
            <person name="Kazmierczak K.M."/>
            <person name="Andrzejewski T.M."/>
            <person name="Davidsen T.M."/>
            <person name="Wayne K.J."/>
            <person name="Tettelin H."/>
            <person name="Glass J.I."/>
            <person name="Rusch D."/>
            <person name="Podicherti R."/>
            <person name="Tsui H.-C.T."/>
            <person name="Winkler M.E."/>
        </authorList>
    </citation>
    <scope>NUCLEOTIDE SEQUENCE</scope>
</reference>
<comment type="similarity">
    <text evidence="1">Belongs to the sulfatase family.</text>
</comment>